<name>A0A1T5FGM0_9SPHI</name>
<evidence type="ECO:0000313" key="1">
    <source>
        <dbReference type="EMBL" id="SKB95344.1"/>
    </source>
</evidence>
<dbReference type="PROSITE" id="PS51257">
    <property type="entry name" value="PROKAR_LIPOPROTEIN"/>
    <property type="match status" value="1"/>
</dbReference>
<dbReference type="STRING" id="1513896.SAMN05660841_03229"/>
<gene>
    <name evidence="1" type="ORF">SAMN05660841_03229</name>
</gene>
<reference evidence="2" key="1">
    <citation type="submission" date="2017-02" db="EMBL/GenBank/DDBJ databases">
        <authorList>
            <person name="Varghese N."/>
            <person name="Submissions S."/>
        </authorList>
    </citation>
    <scope>NUCLEOTIDE SEQUENCE [LARGE SCALE GENOMIC DNA]</scope>
    <source>
        <strain evidence="2">DSM 24091</strain>
    </source>
</reference>
<dbReference type="Proteomes" id="UP000190150">
    <property type="component" value="Unassembled WGS sequence"/>
</dbReference>
<keyword evidence="2" id="KW-1185">Reference proteome</keyword>
<dbReference type="OrthoDB" id="636744at2"/>
<dbReference type="RefSeq" id="WP_079644594.1">
    <property type="nucleotide sequence ID" value="NZ_FUZF01000016.1"/>
</dbReference>
<evidence type="ECO:0000313" key="2">
    <source>
        <dbReference type="Proteomes" id="UP000190150"/>
    </source>
</evidence>
<proteinExistence type="predicted"/>
<accession>A0A1T5FGM0</accession>
<dbReference type="EMBL" id="FUZF01000016">
    <property type="protein sequence ID" value="SKB95344.1"/>
    <property type="molecule type" value="Genomic_DNA"/>
</dbReference>
<protein>
    <submittedName>
        <fullName evidence="1">Uncharacterized protein</fullName>
    </submittedName>
</protein>
<organism evidence="1 2">
    <name type="scientific">Sphingobacterium nematocida</name>
    <dbReference type="NCBI Taxonomy" id="1513896"/>
    <lineage>
        <taxon>Bacteria</taxon>
        <taxon>Pseudomonadati</taxon>
        <taxon>Bacteroidota</taxon>
        <taxon>Sphingobacteriia</taxon>
        <taxon>Sphingobacteriales</taxon>
        <taxon>Sphingobacteriaceae</taxon>
        <taxon>Sphingobacterium</taxon>
    </lineage>
</organism>
<sequence length="328" mass="37504">MIQRFIFGIIAFLLVLGCKKEEGLFKTEVSDLYVFRPDDSSPVKKKVYELYRDYGVAVFFKDTVGEYFVRNDVNGNPIYRTERLDLGWTFNTYKNSTFIVDPITQMDEQMDALNYAEKYLKSISKPLYPFSILLVRALNEKSSSGDIITFKSGEAVNYFRTLMMTDKLTSTDTAGHFKEIVKKIIRVKLDGFPDELNKFGAVSKSDWYGGKKYSDLDKTVAAGTSVGILYTPNLVENLRRQGWTEARIEAEKVKLRRVCGQFGFVGGNDHGGGYFTPAHMAMDLDSYVREMLNSDKVTFKKYWGDHPLVMKKYTLLHDLILNQLGVDL</sequence>
<dbReference type="AlphaFoldDB" id="A0A1T5FGM0"/>